<dbReference type="AlphaFoldDB" id="A0A8H4J2P3"/>
<name>A0A8H4J2P3_9PEZI</name>
<feature type="transmembrane region" description="Helical" evidence="7">
    <location>
        <begin position="193"/>
        <end position="215"/>
    </location>
</feature>
<keyword evidence="4 7" id="KW-0472">Membrane</keyword>
<comment type="similarity">
    <text evidence="5">Belongs to the SAT4 family.</text>
</comment>
<keyword evidence="10" id="KW-1185">Reference proteome</keyword>
<evidence type="ECO:0000256" key="2">
    <source>
        <dbReference type="ARBA" id="ARBA00022692"/>
    </source>
</evidence>
<dbReference type="Proteomes" id="UP000572817">
    <property type="component" value="Unassembled WGS sequence"/>
</dbReference>
<dbReference type="Pfam" id="PF20684">
    <property type="entry name" value="Fung_rhodopsin"/>
    <property type="match status" value="1"/>
</dbReference>
<sequence>MDVGIYFLFLKYGFDRHAWDLTERTAVSARKTALAVEALNLGSASFTKISILYFCKRLAGGTWKTSQYTFIICASIFFVAASLTSFLVTLFLTCYPLKAFWLRFSPAWETQNTYACLDEFAHLVSATSVSVAEDFIAFGVPAALIWRLQLGKRKRIALACLLGLGFLPCIAGVLRIAYTVRIYNGYDATWQAYPAYLCLVVETHLGILCASAPALNSSATTLVRRLRANSDWSVLRYNWHAWRTRRRDRTSTVTALCNLASVLKNRGVRNPESDVPPTPPPKDTKPPTTFTSTSTFGVLSGKAELEAAAYFYGSPRRSVTNTLLSSQTTISGGAGAEVQETRPFSPASTSWISDVTALPAPLRVLERGR</sequence>
<dbReference type="InterPro" id="IPR049326">
    <property type="entry name" value="Rhodopsin_dom_fungi"/>
</dbReference>
<evidence type="ECO:0000256" key="4">
    <source>
        <dbReference type="ARBA" id="ARBA00023136"/>
    </source>
</evidence>
<keyword evidence="2 7" id="KW-0812">Transmembrane</keyword>
<evidence type="ECO:0000256" key="5">
    <source>
        <dbReference type="ARBA" id="ARBA00038359"/>
    </source>
</evidence>
<feature type="domain" description="Rhodopsin" evidence="8">
    <location>
        <begin position="7"/>
        <end position="217"/>
    </location>
</feature>
<comment type="subcellular location">
    <subcellularLocation>
        <location evidence="1">Membrane</location>
        <topology evidence="1">Multi-pass membrane protein</topology>
    </subcellularLocation>
</comment>
<accession>A0A8H4J2P3</accession>
<dbReference type="EMBL" id="WWBZ02000007">
    <property type="protein sequence ID" value="KAF4311942.1"/>
    <property type="molecule type" value="Genomic_DNA"/>
</dbReference>
<dbReference type="PANTHER" id="PTHR33048">
    <property type="entry name" value="PTH11-LIKE INTEGRAL MEMBRANE PROTEIN (AFU_ORTHOLOGUE AFUA_5G11245)"/>
    <property type="match status" value="1"/>
</dbReference>
<dbReference type="InterPro" id="IPR052337">
    <property type="entry name" value="SAT4-like"/>
</dbReference>
<reference evidence="9" key="1">
    <citation type="submission" date="2020-04" db="EMBL/GenBank/DDBJ databases">
        <title>Genome Assembly and Annotation of Botryosphaeria dothidea sdau 11-99, a Latent Pathogen of Apple Fruit Ring Rot in China.</title>
        <authorList>
            <person name="Yu C."/>
            <person name="Diao Y."/>
            <person name="Lu Q."/>
            <person name="Zhao J."/>
            <person name="Cui S."/>
            <person name="Peng C."/>
            <person name="He B."/>
            <person name="Liu H."/>
        </authorList>
    </citation>
    <scope>NUCLEOTIDE SEQUENCE [LARGE SCALE GENOMIC DNA]</scope>
    <source>
        <strain evidence="9">Sdau11-99</strain>
    </source>
</reference>
<evidence type="ECO:0000256" key="7">
    <source>
        <dbReference type="SAM" id="Phobius"/>
    </source>
</evidence>
<keyword evidence="3 7" id="KW-1133">Transmembrane helix</keyword>
<dbReference type="OrthoDB" id="5329176at2759"/>
<organism evidence="9 10">
    <name type="scientific">Botryosphaeria dothidea</name>
    <dbReference type="NCBI Taxonomy" id="55169"/>
    <lineage>
        <taxon>Eukaryota</taxon>
        <taxon>Fungi</taxon>
        <taxon>Dikarya</taxon>
        <taxon>Ascomycota</taxon>
        <taxon>Pezizomycotina</taxon>
        <taxon>Dothideomycetes</taxon>
        <taxon>Dothideomycetes incertae sedis</taxon>
        <taxon>Botryosphaeriales</taxon>
        <taxon>Botryosphaeriaceae</taxon>
        <taxon>Botryosphaeria</taxon>
    </lineage>
</organism>
<protein>
    <recommendedName>
        <fullName evidence="8">Rhodopsin domain-containing protein</fullName>
    </recommendedName>
</protein>
<evidence type="ECO:0000256" key="1">
    <source>
        <dbReference type="ARBA" id="ARBA00004141"/>
    </source>
</evidence>
<proteinExistence type="inferred from homology"/>
<evidence type="ECO:0000313" key="9">
    <source>
        <dbReference type="EMBL" id="KAF4311942.1"/>
    </source>
</evidence>
<evidence type="ECO:0000256" key="6">
    <source>
        <dbReference type="SAM" id="MobiDB-lite"/>
    </source>
</evidence>
<feature type="transmembrane region" description="Helical" evidence="7">
    <location>
        <begin position="68"/>
        <end position="95"/>
    </location>
</feature>
<gene>
    <name evidence="9" type="ORF">GTA08_BOTSDO12064</name>
</gene>
<feature type="region of interest" description="Disordered" evidence="6">
    <location>
        <begin position="267"/>
        <end position="289"/>
    </location>
</feature>
<comment type="caution">
    <text evidence="9">The sequence shown here is derived from an EMBL/GenBank/DDBJ whole genome shotgun (WGS) entry which is preliminary data.</text>
</comment>
<evidence type="ECO:0000259" key="8">
    <source>
        <dbReference type="Pfam" id="PF20684"/>
    </source>
</evidence>
<dbReference type="PANTHER" id="PTHR33048:SF129">
    <property type="entry name" value="INTEGRAL MEMBRANE PROTEIN-RELATED"/>
    <property type="match status" value="1"/>
</dbReference>
<evidence type="ECO:0000313" key="10">
    <source>
        <dbReference type="Proteomes" id="UP000572817"/>
    </source>
</evidence>
<evidence type="ECO:0000256" key="3">
    <source>
        <dbReference type="ARBA" id="ARBA00022989"/>
    </source>
</evidence>
<feature type="transmembrane region" description="Helical" evidence="7">
    <location>
        <begin position="156"/>
        <end position="178"/>
    </location>
</feature>
<dbReference type="GO" id="GO:0016020">
    <property type="term" value="C:membrane"/>
    <property type="evidence" value="ECO:0007669"/>
    <property type="project" value="UniProtKB-SubCell"/>
</dbReference>